<accession>A0A508U117</accession>
<dbReference type="Pfam" id="PF00501">
    <property type="entry name" value="AMP-binding"/>
    <property type="match status" value="1"/>
</dbReference>
<dbReference type="InterPro" id="IPR000873">
    <property type="entry name" value="AMP-dep_synth/lig_dom"/>
</dbReference>
<dbReference type="InterPro" id="IPR020845">
    <property type="entry name" value="AMP-binding_CS"/>
</dbReference>
<sequence length="346" mass="37291">MIVAAEPLLPVVAQVRDKTKLEHVFVVRYPDLLPERPPIGVPDELFASASRPAGMAGEIEDFLAVTASGASPRDVAIDMNDTALMIYTSGSTGRPKGAMLSYRNVIFKTAATVTCNGIGAEDVLHVDRDIAGRRTACGDGEEVLDLAGHTGRPGGGCEQLVGNADRRPLGQQVRVADHEDMLELGLVTDLSHDRQERFGRDDHARAEIVELIGELVLLVQRPAGRGNGADLLDAVLRHQVLRTVVHEQCDRLAIGDAELLQARRECITRAIELQERDGTAIPDAGRLFRPLAGMAAEHLVKRAFVAVPGSVCIGHWQQALVLIVVRKGANRPSQELYSDIGALGLL</sequence>
<keyword evidence="2" id="KW-0436">Ligase</keyword>
<evidence type="ECO:0000313" key="3">
    <source>
        <dbReference type="Proteomes" id="UP000328092"/>
    </source>
</evidence>
<dbReference type="EMBL" id="CAADFC020000036">
    <property type="protein sequence ID" value="VIO80441.1"/>
    <property type="molecule type" value="Genomic_DNA"/>
</dbReference>
<feature type="domain" description="AMP-dependent synthetase/ligase" evidence="1">
    <location>
        <begin position="58"/>
        <end position="123"/>
    </location>
</feature>
<protein>
    <submittedName>
        <fullName evidence="2">2-succinylbenzoate--CoA ligase</fullName>
        <ecNumber evidence="2">6.2.1.26</ecNumber>
    </submittedName>
</protein>
<dbReference type="GO" id="GO:0008756">
    <property type="term" value="F:o-succinylbenzoate-CoA ligase activity"/>
    <property type="evidence" value="ECO:0007669"/>
    <property type="project" value="UniProtKB-EC"/>
</dbReference>
<name>A0A508U117_9BRAD</name>
<comment type="caution">
    <text evidence="2">The sequence shown here is derived from an EMBL/GenBank/DDBJ whole genome shotgun (WGS) entry which is preliminary data.</text>
</comment>
<dbReference type="SUPFAM" id="SSF56801">
    <property type="entry name" value="Acetyl-CoA synthetase-like"/>
    <property type="match status" value="1"/>
</dbReference>
<evidence type="ECO:0000313" key="2">
    <source>
        <dbReference type="EMBL" id="VIO80441.1"/>
    </source>
</evidence>
<dbReference type="Gene3D" id="3.40.50.12780">
    <property type="entry name" value="N-terminal domain of ligase-like"/>
    <property type="match status" value="1"/>
</dbReference>
<reference evidence="2" key="1">
    <citation type="submission" date="2019-02" db="EMBL/GenBank/DDBJ databases">
        <authorList>
            <person name="Pothier F.J."/>
        </authorList>
    </citation>
    <scope>NUCLEOTIDE SEQUENCE</scope>
    <source>
        <strain evidence="2">CI-1B</strain>
    </source>
</reference>
<evidence type="ECO:0000259" key="1">
    <source>
        <dbReference type="Pfam" id="PF00501"/>
    </source>
</evidence>
<dbReference type="EC" id="6.2.1.26" evidence="2"/>
<organism evidence="2 3">
    <name type="scientific">Bradyrhizobium ivorense</name>
    <dbReference type="NCBI Taxonomy" id="2511166"/>
    <lineage>
        <taxon>Bacteria</taxon>
        <taxon>Pseudomonadati</taxon>
        <taxon>Pseudomonadota</taxon>
        <taxon>Alphaproteobacteria</taxon>
        <taxon>Hyphomicrobiales</taxon>
        <taxon>Nitrobacteraceae</taxon>
        <taxon>Bradyrhizobium</taxon>
    </lineage>
</organism>
<gene>
    <name evidence="2" type="primary">menE</name>
    <name evidence="2" type="ORF">CI1B_84390</name>
</gene>
<proteinExistence type="predicted"/>
<dbReference type="InterPro" id="IPR042099">
    <property type="entry name" value="ANL_N_sf"/>
</dbReference>
<keyword evidence="3" id="KW-1185">Reference proteome</keyword>
<dbReference type="AlphaFoldDB" id="A0A508U117"/>
<dbReference type="PROSITE" id="PS00455">
    <property type="entry name" value="AMP_BINDING"/>
    <property type="match status" value="1"/>
</dbReference>
<dbReference type="Proteomes" id="UP000328092">
    <property type="component" value="Unassembled WGS sequence"/>
</dbReference>